<dbReference type="InterPro" id="IPR011009">
    <property type="entry name" value="Kinase-like_dom_sf"/>
</dbReference>
<keyword evidence="6" id="KW-0808">Transferase</keyword>
<dbReference type="CDD" id="cd13116">
    <property type="entry name" value="POLO_box_Plk4_3"/>
    <property type="match status" value="1"/>
</dbReference>
<evidence type="ECO:0000256" key="15">
    <source>
        <dbReference type="ARBA" id="ARBA00047802"/>
    </source>
</evidence>
<organism evidence="23 24">
    <name type="scientific">Orchesella dallaii</name>
    <dbReference type="NCBI Taxonomy" id="48710"/>
    <lineage>
        <taxon>Eukaryota</taxon>
        <taxon>Metazoa</taxon>
        <taxon>Ecdysozoa</taxon>
        <taxon>Arthropoda</taxon>
        <taxon>Hexapoda</taxon>
        <taxon>Collembola</taxon>
        <taxon>Entomobryomorpha</taxon>
        <taxon>Entomobryoidea</taxon>
        <taxon>Orchesellidae</taxon>
        <taxon>Orchesellinae</taxon>
        <taxon>Orchesella</taxon>
    </lineage>
</organism>
<feature type="domain" description="POLO box" evidence="20">
    <location>
        <begin position="773"/>
        <end position="850"/>
    </location>
</feature>
<sequence length="852" mass="94184">MREGTSMEAFGNSIDKYDVYEVLGKGGFATVHRAYCHQSGMEVAIKMINRKLMNASGMSNRVKQEVEIHSRLQHPSVLKLYTCFEDQEYVYLVLELCHNGELQRYLKTTKATLSESEARIILKQVVEGLLYLHSHNIVHRDMTLANLLITKDMNIKIGDFGLATQLTRPDEKHMTMCGTPNYISPEIATRAAHGLETDVWGLGVMLYTILVGKAPFDTDDGIKSTLTLVVMSEIEFPKYLSPEVQDLIYSLLKKNPKDRIKLSKILEHPFMTRYQSMFSSSSRWGGSHDSGVITSSCMTSKSYSHSNSGLPSVLSTNILPPRATQPPFSRTSSSSVPTSFGDLQPSLPPSFRNPAPTQTTTNNCSCCSHSSNHQCPSGTKNISGGGWQNTEHSYNPGLRCPSGPGSGGTSTAATNNQRCYSNSSSIAFKDTNCSHAWKQCGQCSHADTCGCLHNQNSRPNGCSGHSNVNFSSYGPSHQLEVAKPGFCQPQNQYPPTQVVAEKPESPKIEVPPINSKRLRPLRQKSKNVVLNILDSGEVCLEFLRNKDRAEKVVEVLRISSDGLRIVIYHPNKGKGVTLSEQPPRLPPGGADAIYNYENIPKKHWKKYMYASRFVDVVKTKTAKVIYYSMKAKCFLMENGPDPDFEAAFYEGAKVNKSGGQVKIVDTNGWTGTVHVTTDATSFSSSVKPIWDHYKSCLAHCLNIERTMEEMSLSTEQDVFPIIVGRRPVTTQRALQSSNKENMSPISAISVPVVGAYEPSIASSRRGPSSKNKILKQVHVPNIGHAVQMTSGVVCIQYADSTKLFVEPSSSKVSFTDSNGRLTHYQQNDVIPHETREKLGHMPIVFEALMKTS</sequence>
<dbReference type="PROSITE" id="PS50078">
    <property type="entry name" value="POLO_BOX"/>
    <property type="match status" value="1"/>
</dbReference>
<keyword evidence="10" id="KW-0832">Ubl conjugation</keyword>
<name>A0ABP1QZN5_9HEXA</name>
<comment type="caution">
    <text evidence="23">The sequence shown here is derived from an EMBL/GenBank/DDBJ whole genome shotgun (WGS) entry which is preliminary data.</text>
</comment>
<comment type="catalytic activity">
    <reaction evidence="16">
        <text>L-seryl-[protein] + ATP = O-phospho-L-seryl-[protein] + ADP + H(+)</text>
        <dbReference type="Rhea" id="RHEA:17989"/>
        <dbReference type="Rhea" id="RHEA-COMP:9863"/>
        <dbReference type="Rhea" id="RHEA-COMP:11604"/>
        <dbReference type="ChEBI" id="CHEBI:15378"/>
        <dbReference type="ChEBI" id="CHEBI:29999"/>
        <dbReference type="ChEBI" id="CHEBI:30616"/>
        <dbReference type="ChEBI" id="CHEBI:83421"/>
        <dbReference type="ChEBI" id="CHEBI:456216"/>
        <dbReference type="EC" id="2.7.11.21"/>
    </reaction>
</comment>
<dbReference type="PROSITE" id="PS51985">
    <property type="entry name" value="CPB2"/>
    <property type="match status" value="1"/>
</dbReference>
<dbReference type="PROSITE" id="PS50011">
    <property type="entry name" value="PROTEIN_KINASE_DOM"/>
    <property type="match status" value="1"/>
</dbReference>
<evidence type="ECO:0000256" key="17">
    <source>
        <dbReference type="PROSITE-ProRule" id="PRU10141"/>
    </source>
</evidence>
<evidence type="ECO:0000259" key="21">
    <source>
        <dbReference type="PROSITE" id="PS51984"/>
    </source>
</evidence>
<evidence type="ECO:0000256" key="18">
    <source>
        <dbReference type="SAM" id="MobiDB-lite"/>
    </source>
</evidence>
<dbReference type="InterPro" id="IPR033698">
    <property type="entry name" value="POLO_box_Plk4_2"/>
</dbReference>
<comment type="catalytic activity">
    <reaction evidence="15">
        <text>L-threonyl-[protein] + ATP = O-phospho-L-threonyl-[protein] + ADP + H(+)</text>
        <dbReference type="Rhea" id="RHEA:46608"/>
        <dbReference type="Rhea" id="RHEA-COMP:11060"/>
        <dbReference type="Rhea" id="RHEA-COMP:11605"/>
        <dbReference type="ChEBI" id="CHEBI:15378"/>
        <dbReference type="ChEBI" id="CHEBI:30013"/>
        <dbReference type="ChEBI" id="CHEBI:30616"/>
        <dbReference type="ChEBI" id="CHEBI:61977"/>
        <dbReference type="ChEBI" id="CHEBI:456216"/>
        <dbReference type="EC" id="2.7.11.21"/>
    </reaction>
</comment>
<evidence type="ECO:0000256" key="2">
    <source>
        <dbReference type="ARBA" id="ARBA00012424"/>
    </source>
</evidence>
<evidence type="ECO:0000259" key="22">
    <source>
        <dbReference type="PROSITE" id="PS51985"/>
    </source>
</evidence>
<evidence type="ECO:0000256" key="10">
    <source>
        <dbReference type="ARBA" id="ARBA00022843"/>
    </source>
</evidence>
<comment type="subcellular location">
    <subcellularLocation>
        <location evidence="1">Cytoplasm</location>
        <location evidence="1">Cytoskeleton</location>
        <location evidence="1">Microtubule organizing center</location>
        <location evidence="1">Centrosome</location>
        <location evidence="1">Centriole</location>
    </subcellularLocation>
</comment>
<evidence type="ECO:0000256" key="9">
    <source>
        <dbReference type="ARBA" id="ARBA00022840"/>
    </source>
</evidence>
<dbReference type="EC" id="2.7.11.21" evidence="2"/>
<dbReference type="SUPFAM" id="SSF82615">
    <property type="entry name" value="Polo-box domain"/>
    <property type="match status" value="1"/>
</dbReference>
<evidence type="ECO:0000256" key="6">
    <source>
        <dbReference type="ARBA" id="ARBA00022679"/>
    </source>
</evidence>
<evidence type="ECO:0000256" key="7">
    <source>
        <dbReference type="ARBA" id="ARBA00022741"/>
    </source>
</evidence>
<dbReference type="SUPFAM" id="SSF56112">
    <property type="entry name" value="Protein kinase-like (PK-like)"/>
    <property type="match status" value="1"/>
</dbReference>
<dbReference type="InterPro" id="IPR000959">
    <property type="entry name" value="POLO_box_dom"/>
</dbReference>
<evidence type="ECO:0000256" key="8">
    <source>
        <dbReference type="ARBA" id="ARBA00022777"/>
    </source>
</evidence>
<dbReference type="CDD" id="cd13114">
    <property type="entry name" value="POLO_box_Plk4_1"/>
    <property type="match status" value="1"/>
</dbReference>
<proteinExistence type="predicted"/>
<evidence type="ECO:0000256" key="4">
    <source>
        <dbReference type="ARBA" id="ARBA00022490"/>
    </source>
</evidence>
<keyword evidence="7 17" id="KW-0547">Nucleotide-binding</keyword>
<evidence type="ECO:0000313" key="24">
    <source>
        <dbReference type="Proteomes" id="UP001642540"/>
    </source>
</evidence>
<dbReference type="Pfam" id="PF18409">
    <property type="entry name" value="Plk4_PB2"/>
    <property type="match status" value="1"/>
</dbReference>
<evidence type="ECO:0000256" key="3">
    <source>
        <dbReference type="ARBA" id="ARBA00020245"/>
    </source>
</evidence>
<keyword evidence="24" id="KW-1185">Reference proteome</keyword>
<evidence type="ECO:0000259" key="20">
    <source>
        <dbReference type="PROSITE" id="PS50078"/>
    </source>
</evidence>
<dbReference type="InterPro" id="IPR047108">
    <property type="entry name" value="Plk4-like_POLO_box_2_sf"/>
</dbReference>
<evidence type="ECO:0000256" key="1">
    <source>
        <dbReference type="ARBA" id="ARBA00004114"/>
    </source>
</evidence>
<dbReference type="Gene3D" id="3.30.1120.120">
    <property type="match status" value="1"/>
</dbReference>
<dbReference type="Gene3D" id="1.10.510.10">
    <property type="entry name" value="Transferase(Phosphotransferase) domain 1"/>
    <property type="match status" value="1"/>
</dbReference>
<feature type="domain" description="Cryptic POLO box 1 (CPB1)" evidence="21">
    <location>
        <begin position="505"/>
        <end position="620"/>
    </location>
</feature>
<evidence type="ECO:0000256" key="16">
    <source>
        <dbReference type="ARBA" id="ARBA00048347"/>
    </source>
</evidence>
<evidence type="ECO:0000256" key="11">
    <source>
        <dbReference type="ARBA" id="ARBA00023212"/>
    </source>
</evidence>
<dbReference type="InterPro" id="IPR033699">
    <property type="entry name" value="POLO_box_Plk4_1"/>
</dbReference>
<protein>
    <recommendedName>
        <fullName evidence="3">Serine/threonine-protein kinase PLK4</fullName>
        <ecNumber evidence="2">2.7.11.21</ecNumber>
    </recommendedName>
    <alternativeName>
        <fullName evidence="12">Polo-like kinase 4</fullName>
    </alternativeName>
    <alternativeName>
        <fullName evidence="13 14">Serine/threonine-protein kinase SAK</fullName>
    </alternativeName>
</protein>
<dbReference type="Pfam" id="PF18190">
    <property type="entry name" value="Plk4_PB1"/>
    <property type="match status" value="1"/>
</dbReference>
<dbReference type="InterPro" id="IPR008266">
    <property type="entry name" value="Tyr_kinase_AS"/>
</dbReference>
<gene>
    <name evidence="23" type="ORF">ODALV1_LOCUS17088</name>
</gene>
<dbReference type="InterPro" id="IPR046437">
    <property type="entry name" value="Ser_Thr-PK_POLO_box_1_sf"/>
</dbReference>
<keyword evidence="11" id="KW-0206">Cytoskeleton</keyword>
<dbReference type="PROSITE" id="PS51984">
    <property type="entry name" value="CPB1"/>
    <property type="match status" value="1"/>
</dbReference>
<dbReference type="PROSITE" id="PS00109">
    <property type="entry name" value="PROTEIN_KINASE_TYR"/>
    <property type="match status" value="1"/>
</dbReference>
<dbReference type="Pfam" id="PF00069">
    <property type="entry name" value="Pkinase"/>
    <property type="match status" value="1"/>
</dbReference>
<dbReference type="InterPro" id="IPR033696">
    <property type="entry name" value="POLO_box_Plk4_C"/>
</dbReference>
<feature type="region of interest" description="Disordered" evidence="18">
    <location>
        <begin position="319"/>
        <end position="356"/>
    </location>
</feature>
<evidence type="ECO:0000313" key="23">
    <source>
        <dbReference type="EMBL" id="CAL8115952.1"/>
    </source>
</evidence>
<dbReference type="Proteomes" id="UP001642540">
    <property type="component" value="Unassembled WGS sequence"/>
</dbReference>
<keyword evidence="5" id="KW-0723">Serine/threonine-protein kinase</keyword>
<dbReference type="InterPro" id="IPR017441">
    <property type="entry name" value="Protein_kinase_ATP_BS"/>
</dbReference>
<evidence type="ECO:0000259" key="19">
    <source>
        <dbReference type="PROSITE" id="PS50011"/>
    </source>
</evidence>
<dbReference type="EMBL" id="CAXLJM020000051">
    <property type="protein sequence ID" value="CAL8115952.1"/>
    <property type="molecule type" value="Genomic_DNA"/>
</dbReference>
<accession>A0ABP1QZN5</accession>
<keyword evidence="8" id="KW-0418">Kinase</keyword>
<feature type="binding site" evidence="17">
    <location>
        <position position="46"/>
    </location>
    <ligand>
        <name>ATP</name>
        <dbReference type="ChEBI" id="CHEBI:30616"/>
    </ligand>
</feature>
<dbReference type="Gene3D" id="3.30.1120.130">
    <property type="match status" value="1"/>
</dbReference>
<evidence type="ECO:0000256" key="5">
    <source>
        <dbReference type="ARBA" id="ARBA00022527"/>
    </source>
</evidence>
<keyword evidence="4" id="KW-0963">Cytoplasm</keyword>
<dbReference type="PANTHER" id="PTHR24345">
    <property type="entry name" value="SERINE/THREONINE-PROTEIN KINASE PLK"/>
    <property type="match status" value="1"/>
</dbReference>
<keyword evidence="9 17" id="KW-0067">ATP-binding</keyword>
<evidence type="ECO:0000256" key="14">
    <source>
        <dbReference type="ARBA" id="ARBA00030924"/>
    </source>
</evidence>
<feature type="domain" description="Protein kinase" evidence="19">
    <location>
        <begin position="17"/>
        <end position="271"/>
    </location>
</feature>
<dbReference type="PROSITE" id="PS00107">
    <property type="entry name" value="PROTEIN_KINASE_ATP"/>
    <property type="match status" value="1"/>
</dbReference>
<evidence type="ECO:0000256" key="13">
    <source>
        <dbReference type="ARBA" id="ARBA00030429"/>
    </source>
</evidence>
<feature type="compositionally biased region" description="Low complexity" evidence="18">
    <location>
        <begin position="325"/>
        <end position="339"/>
    </location>
</feature>
<evidence type="ECO:0000256" key="12">
    <source>
        <dbReference type="ARBA" id="ARBA00030332"/>
    </source>
</evidence>
<dbReference type="PANTHER" id="PTHR24345:SF91">
    <property type="entry name" value="SERINE_THREONINE-PROTEIN KINASE PLK4"/>
    <property type="match status" value="1"/>
</dbReference>
<reference evidence="23 24" key="1">
    <citation type="submission" date="2024-08" db="EMBL/GenBank/DDBJ databases">
        <authorList>
            <person name="Cucini C."/>
            <person name="Frati F."/>
        </authorList>
    </citation>
    <scope>NUCLEOTIDE SEQUENCE [LARGE SCALE GENOMIC DNA]</scope>
</reference>
<feature type="domain" description="Cryptic POLO box 2 (CPB2)" evidence="22">
    <location>
        <begin position="621"/>
        <end position="733"/>
    </location>
</feature>
<dbReference type="Gene3D" id="2.40.50.930">
    <property type="match status" value="1"/>
</dbReference>
<dbReference type="InterPro" id="IPR000719">
    <property type="entry name" value="Prot_kinase_dom"/>
</dbReference>